<dbReference type="Pfam" id="PF20408">
    <property type="entry name" value="Abhydrolase_11"/>
    <property type="match status" value="1"/>
</dbReference>
<sequence length="179" mass="20543">MESPFMQDLAESMAELGLEVIRFEFPYMQKNRQDGKRRPPDRMPKIIEAFERVINAYAKDDIPLYLAGKSMGGRAASMLLDHPAIRAGFVFGFPFHPRGKPEKLRTEHLIDNKRPLLIFQGERDPMGSLLEVKEYNLPDSVQLHWLNDGDHDLKPRKSSGFSHEEHKATVVNVIKGFIE</sequence>
<name>A0A7U8C509_NEPCE</name>
<dbReference type="InterPro" id="IPR046879">
    <property type="entry name" value="KANL3/Tex30_Abhydrolase"/>
</dbReference>
<dbReference type="InterPro" id="IPR026555">
    <property type="entry name" value="NSL3/Tex30"/>
</dbReference>
<protein>
    <recommendedName>
        <fullName evidence="1">KANL3/Tex30 alpha/beta hydrolase-like domain-containing protein</fullName>
    </recommendedName>
</protein>
<dbReference type="PANTHER" id="PTHR13136">
    <property type="entry name" value="TESTIS DEVELOPMENT PROTEIN PRTD"/>
    <property type="match status" value="1"/>
</dbReference>
<proteinExistence type="predicted"/>
<accession>A0A7U8C509</accession>
<reference evidence="2 3" key="1">
    <citation type="submission" date="2006-02" db="EMBL/GenBank/DDBJ databases">
        <authorList>
            <person name="Pinhassi J."/>
            <person name="Pedros-Alio C."/>
            <person name="Ferriera S."/>
            <person name="Johnson J."/>
            <person name="Kravitz S."/>
            <person name="Halpern A."/>
            <person name="Remington K."/>
            <person name="Beeson K."/>
            <person name="Tran B."/>
            <person name="Rogers Y.-H."/>
            <person name="Friedman R."/>
            <person name="Venter J.C."/>
        </authorList>
    </citation>
    <scope>NUCLEOTIDE SEQUENCE [LARGE SCALE GENOMIC DNA]</scope>
    <source>
        <strain evidence="2 3">MED92</strain>
    </source>
</reference>
<dbReference type="Gene3D" id="3.40.50.1820">
    <property type="entry name" value="alpha/beta hydrolase"/>
    <property type="match status" value="1"/>
</dbReference>
<dbReference type="AlphaFoldDB" id="A0A7U8C509"/>
<evidence type="ECO:0000313" key="2">
    <source>
        <dbReference type="EMBL" id="EAR61695.1"/>
    </source>
</evidence>
<evidence type="ECO:0000259" key="1">
    <source>
        <dbReference type="Pfam" id="PF20408"/>
    </source>
</evidence>
<feature type="domain" description="KANL3/Tex30 alpha/beta hydrolase-like" evidence="1">
    <location>
        <begin position="1"/>
        <end position="179"/>
    </location>
</feature>
<keyword evidence="3" id="KW-1185">Reference proteome</keyword>
<dbReference type="SUPFAM" id="SSF53474">
    <property type="entry name" value="alpha/beta-Hydrolases"/>
    <property type="match status" value="1"/>
</dbReference>
<gene>
    <name evidence="2" type="ORF">MED92_03832</name>
</gene>
<comment type="caution">
    <text evidence="2">The sequence shown here is derived from an EMBL/GenBank/DDBJ whole genome shotgun (WGS) entry which is preliminary data.</text>
</comment>
<evidence type="ECO:0000313" key="3">
    <source>
        <dbReference type="Proteomes" id="UP000002171"/>
    </source>
</evidence>
<dbReference type="Proteomes" id="UP000002171">
    <property type="component" value="Unassembled WGS sequence"/>
</dbReference>
<dbReference type="EMBL" id="AAOW01000006">
    <property type="protein sequence ID" value="EAR61695.1"/>
    <property type="molecule type" value="Genomic_DNA"/>
</dbReference>
<dbReference type="InterPro" id="IPR029058">
    <property type="entry name" value="AB_hydrolase_fold"/>
</dbReference>
<dbReference type="PANTHER" id="PTHR13136:SF11">
    <property type="entry name" value="TESTIS-EXPRESSED PROTEIN 30"/>
    <property type="match status" value="1"/>
</dbReference>
<organism evidence="2 3">
    <name type="scientific">Neptuniibacter caesariensis</name>
    <dbReference type="NCBI Taxonomy" id="207954"/>
    <lineage>
        <taxon>Bacteria</taxon>
        <taxon>Pseudomonadati</taxon>
        <taxon>Pseudomonadota</taxon>
        <taxon>Gammaproteobacteria</taxon>
        <taxon>Oceanospirillales</taxon>
        <taxon>Oceanospirillaceae</taxon>
        <taxon>Neptuniibacter</taxon>
    </lineage>
</organism>